<dbReference type="AlphaFoldDB" id="A0A1M5M105"/>
<organism evidence="2 3">
    <name type="scientific">Bradyrhizobium erythrophlei</name>
    <dbReference type="NCBI Taxonomy" id="1437360"/>
    <lineage>
        <taxon>Bacteria</taxon>
        <taxon>Pseudomonadati</taxon>
        <taxon>Pseudomonadota</taxon>
        <taxon>Alphaproteobacteria</taxon>
        <taxon>Hyphomicrobiales</taxon>
        <taxon>Nitrobacteraceae</taxon>
        <taxon>Bradyrhizobium</taxon>
    </lineage>
</organism>
<protein>
    <recommendedName>
        <fullName evidence="4">PsiF repeat-containing protein</fullName>
    </recommendedName>
</protein>
<feature type="signal peptide" evidence="1">
    <location>
        <begin position="1"/>
        <end position="25"/>
    </location>
</feature>
<gene>
    <name evidence="2" type="ORF">SAMN05443248_2435</name>
</gene>
<proteinExistence type="predicted"/>
<dbReference type="EMBL" id="LT670817">
    <property type="protein sequence ID" value="SHG70987.1"/>
    <property type="molecule type" value="Genomic_DNA"/>
</dbReference>
<accession>A0A1M5M105</accession>
<evidence type="ECO:0000256" key="1">
    <source>
        <dbReference type="SAM" id="SignalP"/>
    </source>
</evidence>
<sequence length="79" mass="8220">MLNAKFLFGLALFIPLFGLAMPADAQKRDVNAIRAECFRQANAAAASAGVGAAAGNTADRNAMGYSAYRACAQKNGIRP</sequence>
<reference evidence="2 3" key="1">
    <citation type="submission" date="2016-11" db="EMBL/GenBank/DDBJ databases">
        <authorList>
            <person name="Jaros S."/>
            <person name="Januszkiewicz K."/>
            <person name="Wedrychowicz H."/>
        </authorList>
    </citation>
    <scope>NUCLEOTIDE SEQUENCE [LARGE SCALE GENOMIC DNA]</scope>
    <source>
        <strain evidence="2 3">GAS138</strain>
    </source>
</reference>
<name>A0A1M5M105_9BRAD</name>
<keyword evidence="1" id="KW-0732">Signal</keyword>
<evidence type="ECO:0000313" key="2">
    <source>
        <dbReference type="EMBL" id="SHG70987.1"/>
    </source>
</evidence>
<evidence type="ECO:0000313" key="3">
    <source>
        <dbReference type="Proteomes" id="UP000189796"/>
    </source>
</evidence>
<feature type="chain" id="PRO_5011979638" description="PsiF repeat-containing protein" evidence="1">
    <location>
        <begin position="26"/>
        <end position="79"/>
    </location>
</feature>
<evidence type="ECO:0008006" key="4">
    <source>
        <dbReference type="Google" id="ProtNLM"/>
    </source>
</evidence>
<dbReference type="Proteomes" id="UP000189796">
    <property type="component" value="Chromosome I"/>
</dbReference>